<sequence>MTNDGNKKTLLVLLAISITGNLLAFMVVLATFMPEKDSPIFVAGKLESWNGKMYLNRYRIIPRDQWGKKIEMYTFTPHFGEAEWGIVNIRPLPGEREIWEKIKSQYEIDEIPSMLHVPAGTDILTAKGFVDRGGSRGEGKLRDFIVAVRLKK</sequence>
<evidence type="ECO:0000256" key="1">
    <source>
        <dbReference type="SAM" id="Phobius"/>
    </source>
</evidence>
<comment type="caution">
    <text evidence="2">The sequence shown here is derived from an EMBL/GenBank/DDBJ whole genome shotgun (WGS) entry which is preliminary data.</text>
</comment>
<evidence type="ECO:0000313" key="2">
    <source>
        <dbReference type="EMBL" id="OGZ52826.1"/>
    </source>
</evidence>
<name>A0A1G2GRJ9_9BACT</name>
<feature type="transmembrane region" description="Helical" evidence="1">
    <location>
        <begin position="12"/>
        <end position="33"/>
    </location>
</feature>
<protein>
    <submittedName>
        <fullName evidence="2">Uncharacterized protein</fullName>
    </submittedName>
</protein>
<organism evidence="2 3">
    <name type="scientific">Candidatus Ryanbacteria bacterium RIFCSPLOWO2_01_FULL_48_26</name>
    <dbReference type="NCBI Taxonomy" id="1802126"/>
    <lineage>
        <taxon>Bacteria</taxon>
        <taxon>Candidatus Ryaniibacteriota</taxon>
    </lineage>
</organism>
<dbReference type="Proteomes" id="UP000179106">
    <property type="component" value="Unassembled WGS sequence"/>
</dbReference>
<proteinExistence type="predicted"/>
<accession>A0A1G2GRJ9</accession>
<reference evidence="2 3" key="1">
    <citation type="journal article" date="2016" name="Nat. Commun.">
        <title>Thousands of microbial genomes shed light on interconnected biogeochemical processes in an aquifer system.</title>
        <authorList>
            <person name="Anantharaman K."/>
            <person name="Brown C.T."/>
            <person name="Hug L.A."/>
            <person name="Sharon I."/>
            <person name="Castelle C.J."/>
            <person name="Probst A.J."/>
            <person name="Thomas B.C."/>
            <person name="Singh A."/>
            <person name="Wilkins M.J."/>
            <person name="Karaoz U."/>
            <person name="Brodie E.L."/>
            <person name="Williams K.H."/>
            <person name="Hubbard S.S."/>
            <person name="Banfield J.F."/>
        </authorList>
    </citation>
    <scope>NUCLEOTIDE SEQUENCE [LARGE SCALE GENOMIC DNA]</scope>
</reference>
<keyword evidence="1" id="KW-0472">Membrane</keyword>
<dbReference type="EMBL" id="MHNW01000038">
    <property type="protein sequence ID" value="OGZ52826.1"/>
    <property type="molecule type" value="Genomic_DNA"/>
</dbReference>
<keyword evidence="1" id="KW-0812">Transmembrane</keyword>
<evidence type="ECO:0000313" key="3">
    <source>
        <dbReference type="Proteomes" id="UP000179106"/>
    </source>
</evidence>
<gene>
    <name evidence="2" type="ORF">A3B25_01065</name>
</gene>
<dbReference type="AlphaFoldDB" id="A0A1G2GRJ9"/>
<dbReference type="STRING" id="1802126.A3B25_01065"/>
<keyword evidence="1" id="KW-1133">Transmembrane helix</keyword>